<reference evidence="6 7" key="1">
    <citation type="submission" date="2022-09" db="EMBL/GenBank/DDBJ databases">
        <authorList>
            <person name="Palmer J.M."/>
        </authorList>
    </citation>
    <scope>NUCLEOTIDE SEQUENCE [LARGE SCALE GENOMIC DNA]</scope>
    <source>
        <strain evidence="6 7">DSM 7382</strain>
    </source>
</reference>
<evidence type="ECO:0000256" key="2">
    <source>
        <dbReference type="ARBA" id="ARBA00022692"/>
    </source>
</evidence>
<name>A0AAW0GDS1_9APHY</name>
<feature type="transmembrane region" description="Helical" evidence="5">
    <location>
        <begin position="12"/>
        <end position="37"/>
    </location>
</feature>
<organism evidence="6 7">
    <name type="scientific">Cerrena zonata</name>
    <dbReference type="NCBI Taxonomy" id="2478898"/>
    <lineage>
        <taxon>Eukaryota</taxon>
        <taxon>Fungi</taxon>
        <taxon>Dikarya</taxon>
        <taxon>Basidiomycota</taxon>
        <taxon>Agaricomycotina</taxon>
        <taxon>Agaricomycetes</taxon>
        <taxon>Polyporales</taxon>
        <taxon>Cerrenaceae</taxon>
        <taxon>Cerrena</taxon>
    </lineage>
</organism>
<evidence type="ECO:0000256" key="1">
    <source>
        <dbReference type="ARBA" id="ARBA00004141"/>
    </source>
</evidence>
<evidence type="ECO:0000313" key="6">
    <source>
        <dbReference type="EMBL" id="KAK7689687.1"/>
    </source>
</evidence>
<keyword evidence="3 5" id="KW-1133">Transmembrane helix</keyword>
<keyword evidence="2 5" id="KW-0812">Transmembrane</keyword>
<evidence type="ECO:0000256" key="5">
    <source>
        <dbReference type="SAM" id="Phobius"/>
    </source>
</evidence>
<sequence>MLAPPPGDAYNFLLNLISYPLAIVNAFVSAGLIYLYLNEKRLKWNPPFRATLPVAVLFLLSNIYLVIAPYIPPDGDDNIYNDLPYYLHCVVALGIFALGAIYWLVWTIILPKIGNYRLVVKTTLGEDGWSRNQFVKEKL</sequence>
<keyword evidence="4 5" id="KW-0472">Membrane</keyword>
<proteinExistence type="predicted"/>
<dbReference type="InterPro" id="IPR002293">
    <property type="entry name" value="AA/rel_permease1"/>
</dbReference>
<protein>
    <submittedName>
        <fullName evidence="6">Uncharacterized protein</fullName>
    </submittedName>
</protein>
<dbReference type="EMBL" id="JASBNA010000008">
    <property type="protein sequence ID" value="KAK7689687.1"/>
    <property type="molecule type" value="Genomic_DNA"/>
</dbReference>
<dbReference type="AlphaFoldDB" id="A0AAW0GDS1"/>
<evidence type="ECO:0000256" key="3">
    <source>
        <dbReference type="ARBA" id="ARBA00022989"/>
    </source>
</evidence>
<comment type="subcellular location">
    <subcellularLocation>
        <location evidence="1">Membrane</location>
        <topology evidence="1">Multi-pass membrane protein</topology>
    </subcellularLocation>
</comment>
<evidence type="ECO:0000256" key="4">
    <source>
        <dbReference type="ARBA" id="ARBA00023136"/>
    </source>
</evidence>
<gene>
    <name evidence="6" type="ORF">QCA50_007482</name>
</gene>
<dbReference type="Pfam" id="PF13520">
    <property type="entry name" value="AA_permease_2"/>
    <property type="match status" value="1"/>
</dbReference>
<keyword evidence="7" id="KW-1185">Reference proteome</keyword>
<feature type="transmembrane region" description="Helical" evidence="5">
    <location>
        <begin position="83"/>
        <end position="109"/>
    </location>
</feature>
<dbReference type="GO" id="GO:0016020">
    <property type="term" value="C:membrane"/>
    <property type="evidence" value="ECO:0007669"/>
    <property type="project" value="UniProtKB-SubCell"/>
</dbReference>
<feature type="transmembrane region" description="Helical" evidence="5">
    <location>
        <begin position="49"/>
        <end position="71"/>
    </location>
</feature>
<comment type="caution">
    <text evidence="6">The sequence shown here is derived from an EMBL/GenBank/DDBJ whole genome shotgun (WGS) entry which is preliminary data.</text>
</comment>
<dbReference type="Proteomes" id="UP001385951">
    <property type="component" value="Unassembled WGS sequence"/>
</dbReference>
<accession>A0AAW0GDS1</accession>
<dbReference type="GO" id="GO:0022857">
    <property type="term" value="F:transmembrane transporter activity"/>
    <property type="evidence" value="ECO:0007669"/>
    <property type="project" value="InterPro"/>
</dbReference>
<evidence type="ECO:0000313" key="7">
    <source>
        <dbReference type="Proteomes" id="UP001385951"/>
    </source>
</evidence>